<evidence type="ECO:0000256" key="1">
    <source>
        <dbReference type="ARBA" id="ARBA00022737"/>
    </source>
</evidence>
<dbReference type="Pfam" id="PF00005">
    <property type="entry name" value="ABC_tran"/>
    <property type="match status" value="2"/>
</dbReference>
<dbReference type="CDD" id="cd03221">
    <property type="entry name" value="ABCF_EF-3"/>
    <property type="match status" value="2"/>
</dbReference>
<dbReference type="InterPro" id="IPR003439">
    <property type="entry name" value="ABC_transporter-like_ATP-bd"/>
</dbReference>
<dbReference type="GO" id="GO:0016887">
    <property type="term" value="F:ATP hydrolysis activity"/>
    <property type="evidence" value="ECO:0007669"/>
    <property type="project" value="InterPro"/>
</dbReference>
<keyword evidence="1" id="KW-0677">Repeat</keyword>
<dbReference type="GO" id="GO:0005524">
    <property type="term" value="F:ATP binding"/>
    <property type="evidence" value="ECO:0007669"/>
    <property type="project" value="UniProtKB-KW"/>
</dbReference>
<dbReference type="PROSITE" id="PS00211">
    <property type="entry name" value="ABC_TRANSPORTER_1"/>
    <property type="match status" value="2"/>
</dbReference>
<dbReference type="InterPro" id="IPR050611">
    <property type="entry name" value="ABCF"/>
</dbReference>
<name>A0A4Q0I3P6_9FIRM</name>
<dbReference type="PANTHER" id="PTHR19211">
    <property type="entry name" value="ATP-BINDING TRANSPORT PROTEIN-RELATED"/>
    <property type="match status" value="1"/>
</dbReference>
<evidence type="ECO:0000313" key="7">
    <source>
        <dbReference type="Proteomes" id="UP000289166"/>
    </source>
</evidence>
<dbReference type="EMBL" id="RLII01000012">
    <property type="protein sequence ID" value="RXE58866.1"/>
    <property type="molecule type" value="Genomic_DNA"/>
</dbReference>
<sequence length="540" mass="61663">MLILEASNIKKYFSDRLIIEIDDLKIYSGDKIGIIGQNGSGKTTLMNILAKEIEPDQGFVRQFCDIAYIRQFSDESIYADKKLLKEFNLSQKVHQNVFSGGEKTRIKIANAFNGENLLVFADEPTANLDYKGIELLKQKLLRVESFVMVSHDRLLLDSLCNKIIEVRDGKLKFYNGNYSFYKKQSEMEHNRELLEYEKYIYEKSSIQEAIMDRQNRSKSMRKAPKRMGNSEARLHKRETTQKQQKINNAANSLKTRLDKLEVKEKPKEIPKIKLDFSLTNPPESKVVISADRLSFSYGSKKVFDKAGFKVLNGSKTAMWGENGTGKSTLLNLIYKNADRSIYIAPKAKIGYFHQDFENLDYNKSVLENVMRNSVQNQTVARTILARLLIRNDDVNKKVGCLSGGEKVKVSFAKLFVSDANVLLLDEPTNYLDMTSMEALENVLCEYEGTILFVSHDSAFVNAVADHLLVFENHTITEYEGSLEEYRQRTNETPKKAKDETEQILIRMKMAEIASKLSIPGADKEALEEEYRSLASMLGKI</sequence>
<gene>
    <name evidence="6" type="primary">abc-f</name>
    <name evidence="6" type="ORF">EFD62_10405</name>
</gene>
<comment type="caution">
    <text evidence="6">The sequence shown here is derived from an EMBL/GenBank/DDBJ whole genome shotgun (WGS) entry which is preliminary data.</text>
</comment>
<accession>A0A4Q0I3P6</accession>
<dbReference type="Proteomes" id="UP000289166">
    <property type="component" value="Unassembled WGS sequence"/>
</dbReference>
<feature type="region of interest" description="Disordered" evidence="4">
    <location>
        <begin position="214"/>
        <end position="244"/>
    </location>
</feature>
<feature type="domain" description="ABC transporter" evidence="5">
    <location>
        <begin position="4"/>
        <end position="193"/>
    </location>
</feature>
<dbReference type="InterPro" id="IPR003593">
    <property type="entry name" value="AAA+_ATPase"/>
</dbReference>
<dbReference type="OrthoDB" id="9801441at2"/>
<dbReference type="RefSeq" id="WP_069195532.1">
    <property type="nucleotide sequence ID" value="NZ_RLII01000012.1"/>
</dbReference>
<proteinExistence type="predicted"/>
<dbReference type="SUPFAM" id="SSF52540">
    <property type="entry name" value="P-loop containing nucleoside triphosphate hydrolases"/>
    <property type="match status" value="2"/>
</dbReference>
<dbReference type="InterPro" id="IPR027417">
    <property type="entry name" value="P-loop_NTPase"/>
</dbReference>
<evidence type="ECO:0000259" key="5">
    <source>
        <dbReference type="PROSITE" id="PS50893"/>
    </source>
</evidence>
<reference evidence="7" key="1">
    <citation type="submission" date="2018-11" db="EMBL/GenBank/DDBJ databases">
        <title>Genome sequencing of a novel mesophilic and cellulolytic organism within the genus Hungateiclostridium.</title>
        <authorList>
            <person name="Rettenmaier R."/>
            <person name="Liebl W."/>
            <person name="Zverlov V."/>
        </authorList>
    </citation>
    <scope>NUCLEOTIDE SEQUENCE [LARGE SCALE GENOMIC DNA]</scope>
    <source>
        <strain evidence="7">N2K1</strain>
    </source>
</reference>
<dbReference type="InterPro" id="IPR017871">
    <property type="entry name" value="ABC_transporter-like_CS"/>
</dbReference>
<organism evidence="6 7">
    <name type="scientific">Acetivibrio mesophilus</name>
    <dbReference type="NCBI Taxonomy" id="2487273"/>
    <lineage>
        <taxon>Bacteria</taxon>
        <taxon>Bacillati</taxon>
        <taxon>Bacillota</taxon>
        <taxon>Clostridia</taxon>
        <taxon>Eubacteriales</taxon>
        <taxon>Oscillospiraceae</taxon>
        <taxon>Acetivibrio</taxon>
    </lineage>
</organism>
<dbReference type="PANTHER" id="PTHR19211:SF100">
    <property type="entry name" value="RIBOSOME PROTECTION PROTEIN VMLR"/>
    <property type="match status" value="1"/>
</dbReference>
<evidence type="ECO:0000256" key="2">
    <source>
        <dbReference type="ARBA" id="ARBA00022741"/>
    </source>
</evidence>
<feature type="compositionally biased region" description="Basic residues" evidence="4">
    <location>
        <begin position="216"/>
        <end position="225"/>
    </location>
</feature>
<dbReference type="AlphaFoldDB" id="A0A4Q0I3P6"/>
<keyword evidence="2" id="KW-0547">Nucleotide-binding</keyword>
<evidence type="ECO:0000313" key="6">
    <source>
        <dbReference type="EMBL" id="RXE58866.1"/>
    </source>
</evidence>
<dbReference type="Gene3D" id="3.40.50.300">
    <property type="entry name" value="P-loop containing nucleotide triphosphate hydrolases"/>
    <property type="match status" value="3"/>
</dbReference>
<dbReference type="NCBIfam" id="NF000355">
    <property type="entry name" value="ribo_prot_ABC_F"/>
    <property type="match status" value="1"/>
</dbReference>
<dbReference type="SMART" id="SM00382">
    <property type="entry name" value="AAA"/>
    <property type="match status" value="2"/>
</dbReference>
<feature type="domain" description="ABC transporter" evidence="5">
    <location>
        <begin position="288"/>
        <end position="497"/>
    </location>
</feature>
<evidence type="ECO:0000256" key="3">
    <source>
        <dbReference type="ARBA" id="ARBA00022840"/>
    </source>
</evidence>
<keyword evidence="7" id="KW-1185">Reference proteome</keyword>
<dbReference type="PROSITE" id="PS50893">
    <property type="entry name" value="ABC_TRANSPORTER_2"/>
    <property type="match status" value="2"/>
</dbReference>
<keyword evidence="3" id="KW-0067">ATP-binding</keyword>
<evidence type="ECO:0000256" key="4">
    <source>
        <dbReference type="SAM" id="MobiDB-lite"/>
    </source>
</evidence>
<protein>
    <submittedName>
        <fullName evidence="6">ABC-F type ribosomal protection protein</fullName>
    </submittedName>
</protein>